<reference evidence="2" key="1">
    <citation type="journal article" date="2019" name="Int. J. Syst. Evol. Microbiol.">
        <title>The Global Catalogue of Microorganisms (GCM) 10K type strain sequencing project: providing services to taxonomists for standard genome sequencing and annotation.</title>
        <authorList>
            <consortium name="The Broad Institute Genomics Platform"/>
            <consortium name="The Broad Institute Genome Sequencing Center for Infectious Disease"/>
            <person name="Wu L."/>
            <person name="Ma J."/>
        </authorList>
    </citation>
    <scope>NUCLEOTIDE SEQUENCE [LARGE SCALE GENOMIC DNA]</scope>
    <source>
        <strain evidence="2">JCM 18200</strain>
    </source>
</reference>
<evidence type="ECO:0000313" key="2">
    <source>
        <dbReference type="Proteomes" id="UP001501411"/>
    </source>
</evidence>
<proteinExistence type="predicted"/>
<organism evidence="1 2">
    <name type="scientific">Olivibacter ginsenosidimutans</name>
    <dbReference type="NCBI Taxonomy" id="1176537"/>
    <lineage>
        <taxon>Bacteria</taxon>
        <taxon>Pseudomonadati</taxon>
        <taxon>Bacteroidota</taxon>
        <taxon>Sphingobacteriia</taxon>
        <taxon>Sphingobacteriales</taxon>
        <taxon>Sphingobacteriaceae</taxon>
        <taxon>Olivibacter</taxon>
    </lineage>
</organism>
<name>A0ABP9CFI7_9SPHI</name>
<dbReference type="EMBL" id="BAABIQ010000044">
    <property type="protein sequence ID" value="GAA4807083.1"/>
    <property type="molecule type" value="Genomic_DNA"/>
</dbReference>
<comment type="caution">
    <text evidence="1">The sequence shown here is derived from an EMBL/GenBank/DDBJ whole genome shotgun (WGS) entry which is preliminary data.</text>
</comment>
<evidence type="ECO:0000313" key="1">
    <source>
        <dbReference type="EMBL" id="GAA4807083.1"/>
    </source>
</evidence>
<gene>
    <name evidence="1" type="ORF">GCM10023231_40340</name>
</gene>
<dbReference type="Proteomes" id="UP001501411">
    <property type="component" value="Unassembled WGS sequence"/>
</dbReference>
<accession>A0ABP9CFI7</accession>
<sequence>MIGKRLYVIMILIGISVAHLSAQQREETFTIAGTGADGTDKLVLQYDSSGFPSVFFQDIFTPVCLDNVCKPVRIKLFWDLLGNYIQYEVPLDEPLTKLDHQEFTPADYEKLQQILANDESLLKQLKMEELMDSTTQRLSDSVDAVTGATKNTVKGEVIEGALYTCYTLWHLVHGQVVDEIHQVMQTKLDEQMLHRFLKSTNFHYVHFALDEVMDKQGMVQKGFLPDVLAVLESNHIFAARRVAQEINLRYFTAGSEQEKLWVIFTRSAYSQQVVLLRRMTGLTLDTRLVEEIANYLPKLNQALFKQGVSLLAHQENLSPPIQEKLMAYLKSTDQQKAQVVYQAMNGKNQLTDTAKKQLNAYRKQQNQL</sequence>
<protein>
    <submittedName>
        <fullName evidence="1">Uncharacterized protein</fullName>
    </submittedName>
</protein>
<keyword evidence="2" id="KW-1185">Reference proteome</keyword>